<sequence length="344" mass="39581">MDIKYKKYLKNIILIFFVLLLTFYHSFGMKELYEIPKIIRNVQQQYILIAIFTMFLFFLCQSITTKRLLHAFGYKATVVQCFRYSLIDYYFSSITPGSSGGQPSEIYYMKKDGIAVSESSLIMLLYNSMYHIGVIAVIFIFTLGNIRYILGESGIMLTLFKVGMLIQFLLATIFFLLIFAANIVYNIMDRIVLILKSYEYKKVDKLEKTIKKTLVSYQTSADWIAKNPKIFLEIIPIILLQITLFYSISYWIGKAFGVENISLIKMIAYQGVFIMTFESLPLPGGIGVAETGFLRIFSRIYTKETLAGALLLTRGITYYCYLLLGAFMSFLSKGQKVHRIKNIA</sequence>
<proteinExistence type="inferred from homology"/>
<dbReference type="PANTHER" id="PTHR37693:SF1">
    <property type="entry name" value="INTEGRAL MEMBRANE PROTEIN"/>
    <property type="match status" value="1"/>
</dbReference>
<dbReference type="NCBIfam" id="TIGR00374">
    <property type="entry name" value="flippase-like domain"/>
    <property type="match status" value="1"/>
</dbReference>
<keyword evidence="4 6" id="KW-1133">Transmembrane helix</keyword>
<gene>
    <name evidence="6" type="primary">mprF</name>
    <name evidence="7" type="ordered locus">HMPREF0389_00540</name>
</gene>
<dbReference type="InterPro" id="IPR022791">
    <property type="entry name" value="L-PG_synthase/AglD"/>
</dbReference>
<evidence type="ECO:0000256" key="6">
    <source>
        <dbReference type="RuleBase" id="RU363042"/>
    </source>
</evidence>
<keyword evidence="6" id="KW-0046">Antibiotic resistance</keyword>
<feature type="transmembrane region" description="Helical" evidence="6">
    <location>
        <begin position="12"/>
        <end position="33"/>
    </location>
</feature>
<protein>
    <recommendedName>
        <fullName evidence="6">Phosphatidylglycerol lysyltransferase</fullName>
        <ecNumber evidence="6">2.3.2.3</ecNumber>
    </recommendedName>
    <alternativeName>
        <fullName evidence="6">Lysylphosphatidylglycerol synthase</fullName>
    </alternativeName>
</protein>
<evidence type="ECO:0000256" key="1">
    <source>
        <dbReference type="ARBA" id="ARBA00004651"/>
    </source>
</evidence>
<comment type="catalytic activity">
    <reaction evidence="6">
        <text>L-lysyl-tRNA(Lys) + a 1,2-diacyl-sn-glycero-3-phospho-(1'-sn-glycerol) = a 1,2-diacyl-sn-glycero-3-phospho-1'-(3'-O-L-lysyl)-sn-glycerol + tRNA(Lys)</text>
        <dbReference type="Rhea" id="RHEA:10668"/>
        <dbReference type="Rhea" id="RHEA-COMP:9696"/>
        <dbReference type="Rhea" id="RHEA-COMP:9697"/>
        <dbReference type="ChEBI" id="CHEBI:64716"/>
        <dbReference type="ChEBI" id="CHEBI:75792"/>
        <dbReference type="ChEBI" id="CHEBI:78442"/>
        <dbReference type="ChEBI" id="CHEBI:78529"/>
        <dbReference type="EC" id="2.3.2.3"/>
    </reaction>
</comment>
<keyword evidence="6" id="KW-0808">Transferase</keyword>
<keyword evidence="2" id="KW-1003">Cell membrane</keyword>
<evidence type="ECO:0000256" key="5">
    <source>
        <dbReference type="ARBA" id="ARBA00023136"/>
    </source>
</evidence>
<evidence type="ECO:0000256" key="2">
    <source>
        <dbReference type="ARBA" id="ARBA00022475"/>
    </source>
</evidence>
<evidence type="ECO:0000256" key="4">
    <source>
        <dbReference type="ARBA" id="ARBA00022989"/>
    </source>
</evidence>
<comment type="similarity">
    <text evidence="6">Belongs to the LPG synthase family.</text>
</comment>
<dbReference type="Proteomes" id="UP000007468">
    <property type="component" value="Chromosome"/>
</dbReference>
<dbReference type="AlphaFoldDB" id="D6GSI2"/>
<keyword evidence="3 6" id="KW-0812">Transmembrane</keyword>
<feature type="transmembrane region" description="Helical" evidence="6">
    <location>
        <begin position="306"/>
        <end position="331"/>
    </location>
</feature>
<evidence type="ECO:0000256" key="3">
    <source>
        <dbReference type="ARBA" id="ARBA00022692"/>
    </source>
</evidence>
<dbReference type="OrthoDB" id="9810654at2"/>
<dbReference type="GO" id="GO:0005886">
    <property type="term" value="C:plasma membrane"/>
    <property type="evidence" value="ECO:0007669"/>
    <property type="project" value="UniProtKB-SubCell"/>
</dbReference>
<feature type="transmembrane region" description="Helical" evidence="6">
    <location>
        <begin position="45"/>
        <end position="64"/>
    </location>
</feature>
<dbReference type="STRING" id="546269.HMPREF0389_00540"/>
<keyword evidence="6" id="KW-0443">Lipid metabolism</keyword>
<dbReference type="Pfam" id="PF03706">
    <property type="entry name" value="LPG_synthase_TM"/>
    <property type="match status" value="1"/>
</dbReference>
<name>D6GSI2_FILAD</name>
<comment type="subcellular location">
    <subcellularLocation>
        <location evidence="1 6">Cell membrane</location>
        <topology evidence="1 6">Multi-pass membrane protein</topology>
    </subcellularLocation>
</comment>
<organism evidence="7 8">
    <name type="scientific">Filifactor alocis (strain ATCC 35896 / CCUG 47790 / D40 B5)</name>
    <name type="common">Fusobacterium alocis</name>
    <dbReference type="NCBI Taxonomy" id="546269"/>
    <lineage>
        <taxon>Bacteria</taxon>
        <taxon>Bacillati</taxon>
        <taxon>Bacillota</taxon>
        <taxon>Clostridia</taxon>
        <taxon>Peptostreptococcales</taxon>
        <taxon>Filifactoraceae</taxon>
        <taxon>Filifactor</taxon>
    </lineage>
</organism>
<evidence type="ECO:0000313" key="7">
    <source>
        <dbReference type="EMBL" id="EFE28623.1"/>
    </source>
</evidence>
<feature type="transmembrane region" description="Helical" evidence="6">
    <location>
        <begin position="162"/>
        <end position="185"/>
    </location>
</feature>
<feature type="transmembrane region" description="Helical" evidence="6">
    <location>
        <begin position="230"/>
        <end position="251"/>
    </location>
</feature>
<evidence type="ECO:0000313" key="8">
    <source>
        <dbReference type="Proteomes" id="UP000007468"/>
    </source>
</evidence>
<dbReference type="GO" id="GO:0006629">
    <property type="term" value="P:lipid metabolic process"/>
    <property type="evidence" value="ECO:0007669"/>
    <property type="project" value="UniProtKB-KW"/>
</dbReference>
<reference evidence="8" key="1">
    <citation type="submission" date="2010-12" db="EMBL/GenBank/DDBJ databases">
        <title>The genome sequence of Filifactor alocis strain ATCC 35896.</title>
        <authorList>
            <consortium name="The Broad Institute Genome Sequencing Platform"/>
            <person name="Ward D."/>
            <person name="Earl A."/>
            <person name="Feldgarden M."/>
            <person name="Young S.K."/>
            <person name="Gargeya S."/>
            <person name="Zeng Q."/>
            <person name="Alvarado L."/>
            <person name="Berlin A."/>
            <person name="Bochicchio J."/>
            <person name="Chapman S.B."/>
            <person name="Chen Z."/>
            <person name="Freedman E."/>
            <person name="Gellesch M."/>
            <person name="Goldberg J."/>
            <person name="Griggs A."/>
            <person name="Gujja S."/>
            <person name="Heilman E."/>
            <person name="Heiman D."/>
            <person name="Howarth C."/>
            <person name="Mehta T."/>
            <person name="Neiman D."/>
            <person name="Pearson M."/>
            <person name="Roberts A."/>
            <person name="Saif S."/>
            <person name="Shea T."/>
            <person name="Shenoy N."/>
            <person name="Sisk P."/>
            <person name="Stolte C."/>
            <person name="Sykes S."/>
            <person name="White J."/>
            <person name="Yandava C."/>
            <person name="Izard J."/>
            <person name="Blanton J.M."/>
            <person name="Baranova O.V."/>
            <person name="Tanner A.C."/>
            <person name="Dewhirst F.E."/>
            <person name="Haas B."/>
            <person name="Nusbaum C."/>
            <person name="Birren B."/>
        </authorList>
    </citation>
    <scope>NUCLEOTIDE SEQUENCE [LARGE SCALE GENOMIC DNA]</scope>
    <source>
        <strain evidence="8">ATCC 35896 / D40 B5</strain>
    </source>
</reference>
<keyword evidence="8" id="KW-1185">Reference proteome</keyword>
<dbReference type="KEGG" id="faa:HMPREF0389_00540"/>
<dbReference type="eggNOG" id="COG0392">
    <property type="taxonomic scope" value="Bacteria"/>
</dbReference>
<dbReference type="GO" id="GO:0046677">
    <property type="term" value="P:response to antibiotic"/>
    <property type="evidence" value="ECO:0007669"/>
    <property type="project" value="UniProtKB-KW"/>
</dbReference>
<comment type="function">
    <text evidence="6">Catalyzes the transfer of a lysyl group from L-lysyl-tRNA(Lys) to membrane-bound phosphatidylglycerol (PG), which produces lysylphosphatidylglycerol (LPG), a major component of the bacterial membrane with a positive net charge. LPG synthesis contributes to bacterial virulence as it is involved in the resistance mechanism against cationic antimicrobial peptides (CAMP) produces by the host's immune system (defensins, cathelicidins) and by the competing microorganisms.</text>
</comment>
<keyword evidence="5 6" id="KW-0472">Membrane</keyword>
<feature type="transmembrane region" description="Helical" evidence="6">
    <location>
        <begin position="263"/>
        <end position="286"/>
    </location>
</feature>
<accession>D6GSI2</accession>
<dbReference type="EC" id="2.3.2.3" evidence="6"/>
<dbReference type="PANTHER" id="PTHR37693">
    <property type="entry name" value="PHOSPHATIDYLGLYCEROL LYSYLTRANSFERASE"/>
    <property type="match status" value="1"/>
</dbReference>
<feature type="transmembrane region" description="Helical" evidence="6">
    <location>
        <begin position="129"/>
        <end position="150"/>
    </location>
</feature>
<dbReference type="GO" id="GO:0050071">
    <property type="term" value="F:phosphatidylglycerol lysyltransferase activity"/>
    <property type="evidence" value="ECO:0007669"/>
    <property type="project" value="UniProtKB-EC"/>
</dbReference>
<dbReference type="EMBL" id="CP002390">
    <property type="protein sequence ID" value="EFE28623.1"/>
    <property type="molecule type" value="Genomic_DNA"/>
</dbReference>